<dbReference type="Proteomes" id="UP000321570">
    <property type="component" value="Unassembled WGS sequence"/>
</dbReference>
<dbReference type="AlphaFoldDB" id="A0A564Z5H0"/>
<sequence length="92" mass="10914">MSWNPNKKSVNSDETELWYTSNAYDDVARIYRSIQDEAIFLEETIFRECCVADRNVNLVDLDWIGEVNLEQFTDETEPARYVLSSLLMRKIW</sequence>
<organism evidence="1 2">
    <name type="scientific">Hymenolepis diminuta</name>
    <name type="common">Rat tapeworm</name>
    <dbReference type="NCBI Taxonomy" id="6216"/>
    <lineage>
        <taxon>Eukaryota</taxon>
        <taxon>Metazoa</taxon>
        <taxon>Spiralia</taxon>
        <taxon>Lophotrochozoa</taxon>
        <taxon>Platyhelminthes</taxon>
        <taxon>Cestoda</taxon>
        <taxon>Eucestoda</taxon>
        <taxon>Cyclophyllidea</taxon>
        <taxon>Hymenolepididae</taxon>
        <taxon>Hymenolepis</taxon>
    </lineage>
</organism>
<gene>
    <name evidence="1" type="ORF">WMSIL1_LOCUS12325</name>
</gene>
<evidence type="ECO:0000313" key="2">
    <source>
        <dbReference type="Proteomes" id="UP000321570"/>
    </source>
</evidence>
<evidence type="ECO:0000313" key="1">
    <source>
        <dbReference type="EMBL" id="VUZ54263.1"/>
    </source>
</evidence>
<protein>
    <submittedName>
        <fullName evidence="1">Uncharacterized protein</fullName>
    </submittedName>
</protein>
<keyword evidence="2" id="KW-1185">Reference proteome</keyword>
<dbReference type="EMBL" id="CABIJS010000611">
    <property type="protein sequence ID" value="VUZ54263.1"/>
    <property type="molecule type" value="Genomic_DNA"/>
</dbReference>
<proteinExistence type="predicted"/>
<name>A0A564Z5H0_HYMDI</name>
<reference evidence="1 2" key="1">
    <citation type="submission" date="2019-07" db="EMBL/GenBank/DDBJ databases">
        <authorList>
            <person name="Jastrzebski P J."/>
            <person name="Paukszto L."/>
            <person name="Jastrzebski P J."/>
        </authorList>
    </citation>
    <scope>NUCLEOTIDE SEQUENCE [LARGE SCALE GENOMIC DNA]</scope>
    <source>
        <strain evidence="1 2">WMS-il1</strain>
    </source>
</reference>
<accession>A0A564Z5H0</accession>